<keyword evidence="2" id="KW-1133">Transmembrane helix</keyword>
<dbReference type="Proteomes" id="UP001221898">
    <property type="component" value="Unassembled WGS sequence"/>
</dbReference>
<reference evidence="3" key="1">
    <citation type="journal article" date="2023" name="Science">
        <title>Genome structures resolve the early diversification of teleost fishes.</title>
        <authorList>
            <person name="Parey E."/>
            <person name="Louis A."/>
            <person name="Montfort J."/>
            <person name="Bouchez O."/>
            <person name="Roques C."/>
            <person name="Iampietro C."/>
            <person name="Lluch J."/>
            <person name="Castinel A."/>
            <person name="Donnadieu C."/>
            <person name="Desvignes T."/>
            <person name="Floi Bucao C."/>
            <person name="Jouanno E."/>
            <person name="Wen M."/>
            <person name="Mejri S."/>
            <person name="Dirks R."/>
            <person name="Jansen H."/>
            <person name="Henkel C."/>
            <person name="Chen W.J."/>
            <person name="Zahm M."/>
            <person name="Cabau C."/>
            <person name="Klopp C."/>
            <person name="Thompson A.W."/>
            <person name="Robinson-Rechavi M."/>
            <person name="Braasch I."/>
            <person name="Lecointre G."/>
            <person name="Bobe J."/>
            <person name="Postlethwait J.H."/>
            <person name="Berthelot C."/>
            <person name="Roest Crollius H."/>
            <person name="Guiguen Y."/>
        </authorList>
    </citation>
    <scope>NUCLEOTIDE SEQUENCE</scope>
    <source>
        <strain evidence="3">NC1722</strain>
    </source>
</reference>
<dbReference type="InterPro" id="IPR031363">
    <property type="entry name" value="TMEM252"/>
</dbReference>
<sequence length="202" mass="22100">MDLRKSVRKSLLLLARITLPAFGFCFICLGAFLLSVRGAGATGQGASHTARAVSAYVCLVVGFLLLTTGVSWTLFLRMKSKMYLQRQGPRPNRRAVHIHTIDRPDFYPPSYEQSLERTGFTVPDAIWVSGNEPHYNIAPPLYTASVSEAPSEDYSGEEPPSYKEAILRVQSVAIACPRSPVAAPPSTPLDTHRPHGDQGPHV</sequence>
<accession>A0AAD7T452</accession>
<dbReference type="EMBL" id="JAINUG010000014">
    <property type="protein sequence ID" value="KAJ8414031.1"/>
    <property type="molecule type" value="Genomic_DNA"/>
</dbReference>
<feature type="compositionally biased region" description="Basic and acidic residues" evidence="1">
    <location>
        <begin position="190"/>
        <end position="202"/>
    </location>
</feature>
<feature type="transmembrane region" description="Helical" evidence="2">
    <location>
        <begin position="12"/>
        <end position="33"/>
    </location>
</feature>
<keyword evidence="4" id="KW-1185">Reference proteome</keyword>
<comment type="caution">
    <text evidence="3">The sequence shown here is derived from an EMBL/GenBank/DDBJ whole genome shotgun (WGS) entry which is preliminary data.</text>
</comment>
<evidence type="ECO:0000256" key="1">
    <source>
        <dbReference type="SAM" id="MobiDB-lite"/>
    </source>
</evidence>
<name>A0AAD7T452_9TELE</name>
<dbReference type="Pfam" id="PF15664">
    <property type="entry name" value="TMEM252"/>
    <property type="match status" value="1"/>
</dbReference>
<keyword evidence="2" id="KW-0472">Membrane</keyword>
<evidence type="ECO:0000313" key="3">
    <source>
        <dbReference type="EMBL" id="KAJ8414031.1"/>
    </source>
</evidence>
<evidence type="ECO:0000313" key="4">
    <source>
        <dbReference type="Proteomes" id="UP001221898"/>
    </source>
</evidence>
<keyword evidence="2" id="KW-0812">Transmembrane</keyword>
<feature type="region of interest" description="Disordered" evidence="1">
    <location>
        <begin position="178"/>
        <end position="202"/>
    </location>
</feature>
<proteinExistence type="predicted"/>
<dbReference type="PANTHER" id="PTHR35682">
    <property type="entry name" value="TRANSMEMBRANE PROTEIN 252"/>
    <property type="match status" value="1"/>
</dbReference>
<evidence type="ECO:0000256" key="2">
    <source>
        <dbReference type="SAM" id="Phobius"/>
    </source>
</evidence>
<feature type="transmembrane region" description="Helical" evidence="2">
    <location>
        <begin position="53"/>
        <end position="76"/>
    </location>
</feature>
<gene>
    <name evidence="3" type="ORF">AAFF_G00066290</name>
</gene>
<dbReference type="PANTHER" id="PTHR35682:SF1">
    <property type="entry name" value="TRANSMEMBRANE PROTEIN 252"/>
    <property type="match status" value="1"/>
</dbReference>
<protein>
    <submittedName>
        <fullName evidence="3">Uncharacterized protein</fullName>
    </submittedName>
</protein>
<organism evidence="3 4">
    <name type="scientific">Aldrovandia affinis</name>
    <dbReference type="NCBI Taxonomy" id="143900"/>
    <lineage>
        <taxon>Eukaryota</taxon>
        <taxon>Metazoa</taxon>
        <taxon>Chordata</taxon>
        <taxon>Craniata</taxon>
        <taxon>Vertebrata</taxon>
        <taxon>Euteleostomi</taxon>
        <taxon>Actinopterygii</taxon>
        <taxon>Neopterygii</taxon>
        <taxon>Teleostei</taxon>
        <taxon>Notacanthiformes</taxon>
        <taxon>Halosauridae</taxon>
        <taxon>Aldrovandia</taxon>
    </lineage>
</organism>
<dbReference type="AlphaFoldDB" id="A0AAD7T452"/>